<accession>A0AAF0TWV5</accession>
<dbReference type="InterPro" id="IPR043153">
    <property type="entry name" value="DENN_C"/>
</dbReference>
<proteinExistence type="predicted"/>
<dbReference type="EMBL" id="CP133617">
    <property type="protein sequence ID" value="WMV36172.1"/>
    <property type="molecule type" value="Genomic_DNA"/>
</dbReference>
<dbReference type="Pfam" id="PF02141">
    <property type="entry name" value="DENN"/>
    <property type="match status" value="1"/>
</dbReference>
<feature type="domain" description="UDENN" evidence="1">
    <location>
        <begin position="167"/>
        <end position="845"/>
    </location>
</feature>
<gene>
    <name evidence="2" type="ORF">MTR67_029557</name>
</gene>
<name>A0AAF0TWV5_SOLVR</name>
<dbReference type="SMART" id="SM00799">
    <property type="entry name" value="DENN"/>
    <property type="match status" value="1"/>
</dbReference>
<keyword evidence="3" id="KW-1185">Reference proteome</keyword>
<dbReference type="InterPro" id="IPR037516">
    <property type="entry name" value="Tripartite_DENN"/>
</dbReference>
<dbReference type="InterPro" id="IPR005113">
    <property type="entry name" value="uDENN_dom"/>
</dbReference>
<dbReference type="Gene3D" id="3.30.450.200">
    <property type="match status" value="1"/>
</dbReference>
<dbReference type="Proteomes" id="UP001234989">
    <property type="component" value="Chromosome 6"/>
</dbReference>
<dbReference type="Pfam" id="PF03456">
    <property type="entry name" value="uDENN"/>
    <property type="match status" value="1"/>
</dbReference>
<dbReference type="SMART" id="SM00800">
    <property type="entry name" value="uDENN"/>
    <property type="match status" value="1"/>
</dbReference>
<dbReference type="PANTHER" id="PTHR15288">
    <property type="entry name" value="DENN DOMAIN-CONTAINING PROTEIN 2"/>
    <property type="match status" value="1"/>
</dbReference>
<dbReference type="InterPro" id="IPR051942">
    <property type="entry name" value="DENN_domain_containing_2"/>
</dbReference>
<evidence type="ECO:0000259" key="1">
    <source>
        <dbReference type="PROSITE" id="PS50211"/>
    </source>
</evidence>
<dbReference type="Gene3D" id="3.40.50.11500">
    <property type="match status" value="1"/>
</dbReference>
<dbReference type="InterPro" id="IPR001194">
    <property type="entry name" value="cDENN_dom"/>
</dbReference>
<evidence type="ECO:0000313" key="3">
    <source>
        <dbReference type="Proteomes" id="UP001234989"/>
    </source>
</evidence>
<sequence length="845" mass="94656">MKEGNGQEELPSSPYRVLQQISEEAVRVAGEALQNVYSSSSSKFSTTGVGHRRSRSEIVTSSVQRSGSNFTKWKSQMQKTLRNWGSTSQEDSSFLSFNPEVLANQKRQWYQLHSKTSDYKKYKELDSIFEHFVIVGLHPDANLEDVEDAFARRKKWEVQLETSDMVDFRMLSNCGPSVPSLEPQVLFKYPPGKKLAMRLKDLAAFCFPGGVKAHVMERTPSFSELNELVYGQEHLGRDDSSFVFSLKVADNATLYGVCLHVPEIVQRPPAIYVSSSPPSQSSIGRSRFLVSAPRCYCLLTRFPLFELHYEMLNRLALNFFSSAVHCVIAQERLNRITHFVSEINLTDFIPSASKMNDASNASVDSSYRDDEADWTSSAIPVDSAIALTAAAAGIISDDEVPSSSSKWEVSSPVSVTASEASDHSQTRGFGKDGGRNILYVDDCGSEASEIRSDTTERVYGIQDNYRTPESGPFVFSKLHSLERLGSFESLFSSARSMASEEEDDDLFFSNDKDAGCEMILEWARENKNDLLQIVCSYHSLSLPPRGSKITFQPLEHLQAIQYERISVCELGICEKHLGTSMNNPDDIAKVNFHLAAAEEAVGLSIWTAATICRSLSIETILALITGVLLEKQVVIVCPNLGLIHFLILQQVQGVLSAVVLSLIPIIRPFQWQSLFLPILPGKMLDFLDAPVPFIVGLQHKPTDLKMRSANLVRVNVTKDQIKSCYLPLLPRRKQLLSELRPIHARLSREESVAQRRPIYRCNEVQAEAATQFLTVMRRYLESLCSDLRSHTITSVQSNSDRVSILLKDSFIDSFPGRDQPFVKHFVDTQLFTVLSDARLSSYENE</sequence>
<dbReference type="PANTHER" id="PTHR15288:SF0">
    <property type="entry name" value="UDENN DOMAIN-CONTAINING PROTEIN"/>
    <property type="match status" value="1"/>
</dbReference>
<dbReference type="PROSITE" id="PS50211">
    <property type="entry name" value="DENN"/>
    <property type="match status" value="1"/>
</dbReference>
<reference evidence="2" key="1">
    <citation type="submission" date="2023-08" db="EMBL/GenBank/DDBJ databases">
        <title>A de novo genome assembly of Solanum verrucosum Schlechtendal, a Mexican diploid species geographically isolated from the other diploid A-genome species in potato relatives.</title>
        <authorList>
            <person name="Hosaka K."/>
        </authorList>
    </citation>
    <scope>NUCLEOTIDE SEQUENCE</scope>
    <source>
        <tissue evidence="2">Young leaves</tissue>
    </source>
</reference>
<evidence type="ECO:0000313" key="2">
    <source>
        <dbReference type="EMBL" id="WMV36172.1"/>
    </source>
</evidence>
<organism evidence="2 3">
    <name type="scientific">Solanum verrucosum</name>
    <dbReference type="NCBI Taxonomy" id="315347"/>
    <lineage>
        <taxon>Eukaryota</taxon>
        <taxon>Viridiplantae</taxon>
        <taxon>Streptophyta</taxon>
        <taxon>Embryophyta</taxon>
        <taxon>Tracheophyta</taxon>
        <taxon>Spermatophyta</taxon>
        <taxon>Magnoliopsida</taxon>
        <taxon>eudicotyledons</taxon>
        <taxon>Gunneridae</taxon>
        <taxon>Pentapetalae</taxon>
        <taxon>asterids</taxon>
        <taxon>lamiids</taxon>
        <taxon>Solanales</taxon>
        <taxon>Solanaceae</taxon>
        <taxon>Solanoideae</taxon>
        <taxon>Solaneae</taxon>
        <taxon>Solanum</taxon>
    </lineage>
</organism>
<protein>
    <recommendedName>
        <fullName evidence="1">UDENN domain-containing protein</fullName>
    </recommendedName>
</protein>
<dbReference type="AlphaFoldDB" id="A0AAF0TWV5"/>